<accession>A0A157T3B6</accession>
<organism evidence="2 3">
    <name type="scientific">Saccharolobus solfataricus</name>
    <name type="common">Sulfolobus solfataricus</name>
    <dbReference type="NCBI Taxonomy" id="2287"/>
    <lineage>
        <taxon>Archaea</taxon>
        <taxon>Thermoproteota</taxon>
        <taxon>Thermoprotei</taxon>
        <taxon>Sulfolobales</taxon>
        <taxon>Sulfolobaceae</taxon>
        <taxon>Saccharolobus</taxon>
    </lineage>
</organism>
<gene>
    <name evidence="2" type="ORF">SSOP1_2176</name>
</gene>
<protein>
    <submittedName>
        <fullName evidence="2">Thermopsin, probable</fullName>
    </submittedName>
</protein>
<keyword evidence="1" id="KW-1133">Transmembrane helix</keyword>
<proteinExistence type="predicted"/>
<evidence type="ECO:0000313" key="2">
    <source>
        <dbReference type="EMBL" id="SAI85730.1"/>
    </source>
</evidence>
<evidence type="ECO:0000256" key="1">
    <source>
        <dbReference type="SAM" id="Phobius"/>
    </source>
</evidence>
<name>A0A157T3B6_SACSO</name>
<dbReference type="Proteomes" id="UP000076770">
    <property type="component" value="Chromosome i"/>
</dbReference>
<dbReference type="Pfam" id="PF05317">
    <property type="entry name" value="Thermopsin"/>
    <property type="match status" value="1"/>
</dbReference>
<dbReference type="PATRIC" id="fig|2287.9.peg.2283"/>
<reference evidence="3" key="1">
    <citation type="submission" date="2016-04" db="EMBL/GenBank/DDBJ databases">
        <authorList>
            <person name="Shah S.A."/>
            <person name="Garrett R.A."/>
        </authorList>
    </citation>
    <scope>NUCLEOTIDE SEQUENCE [LARGE SCALE GENOMIC DNA]</scope>
    <source>
        <strain evidence="3">ATCC 35091 / DSM 1616 / JCM 8930 / NBRC 15331 / P1</strain>
    </source>
</reference>
<dbReference type="InterPro" id="IPR007981">
    <property type="entry name" value="Peptidase_A5"/>
</dbReference>
<dbReference type="EMBL" id="LT549890">
    <property type="protein sequence ID" value="SAI85730.1"/>
    <property type="molecule type" value="Genomic_DNA"/>
</dbReference>
<evidence type="ECO:0000313" key="3">
    <source>
        <dbReference type="Proteomes" id="UP000076770"/>
    </source>
</evidence>
<feature type="transmembrane region" description="Helical" evidence="1">
    <location>
        <begin position="548"/>
        <end position="566"/>
    </location>
</feature>
<keyword evidence="1" id="KW-0812">Transmembrane</keyword>
<keyword evidence="1" id="KW-0472">Membrane</keyword>
<dbReference type="AlphaFoldDB" id="A0A157T3B6"/>
<sequence>MQFRKTFLFLNIHFPYVLRNTLLILLLLLPTPLLAISLPTGVVAYDGPIFTNQVLGYVNITSLQAYNASGSKFGVPPYGASLQLNVMLQVNTSNEEYYFWLQNVADFITNESKMFFSENIWNSTTPLAGINNVIGKGEIYSTSDLFSHSSYYAYGTYYIKYDFPFSFYLIVNESHNNQGVYVSFGYVILQNGNITPPNPTFYDTVFIPVNNLTSASIIIANQTTPNLNLGIITYLGSYLDAELVWGGFGNGASTTFLNMSSYLALLYMKNGKWVPFSQVYNYGSDTAESTNNLRVTIAKNGDAYVTIGKQNPGLLTTNFNPSIPGFLYLNISSKIPFLVNNIISRTFSGYVSAPIKLGFFMNYSINSSSFAVLNGNYPSLIEPNVSWFKILNIIPNYTYYYLVRVNSSIPVIGTINGKQITLNDTNWFAQGTQIKIVNYTYYNGSDERYVISSILPSLSFNISSPLNVTINTIKQYRVIINSDLPTYLNDKRVNGSIWINTGTIVKLSASIPFYEVGRFIGTYNLTLGGTIVVNKPIVEKLQLSINNLLLEITAIIIVIVIIMLILRKRR</sequence>